<dbReference type="AlphaFoldDB" id="A0A2G8JR03"/>
<dbReference type="Proteomes" id="UP000230750">
    <property type="component" value="Unassembled WGS sequence"/>
</dbReference>
<dbReference type="PANTHER" id="PTHR47767:SF1">
    <property type="entry name" value="ADHESION G PROTEIN-COUPLED RECEPTOR G7"/>
    <property type="match status" value="1"/>
</dbReference>
<reference evidence="1 2" key="1">
    <citation type="journal article" date="2017" name="PLoS Biol.">
        <title>The sea cucumber genome provides insights into morphological evolution and visceral regeneration.</title>
        <authorList>
            <person name="Zhang X."/>
            <person name="Sun L."/>
            <person name="Yuan J."/>
            <person name="Sun Y."/>
            <person name="Gao Y."/>
            <person name="Zhang L."/>
            <person name="Li S."/>
            <person name="Dai H."/>
            <person name="Hamel J.F."/>
            <person name="Liu C."/>
            <person name="Yu Y."/>
            <person name="Liu S."/>
            <person name="Lin W."/>
            <person name="Guo K."/>
            <person name="Jin S."/>
            <person name="Xu P."/>
            <person name="Storey K.B."/>
            <person name="Huan P."/>
            <person name="Zhang T."/>
            <person name="Zhou Y."/>
            <person name="Zhang J."/>
            <person name="Lin C."/>
            <person name="Li X."/>
            <person name="Xing L."/>
            <person name="Huo D."/>
            <person name="Sun M."/>
            <person name="Wang L."/>
            <person name="Mercier A."/>
            <person name="Li F."/>
            <person name="Yang H."/>
            <person name="Xiang J."/>
        </authorList>
    </citation>
    <scope>NUCLEOTIDE SEQUENCE [LARGE SCALE GENOMIC DNA]</scope>
    <source>
        <strain evidence="1">Shaxun</strain>
        <tissue evidence="1">Muscle</tissue>
    </source>
</reference>
<name>A0A2G8JR03_STIJA</name>
<sequence>DLPLAHRDCGQGSSWMEPQLNTCFSPEDALTEIQRIAGTTVTEENVEQVATDLVVVTFQIEDSNETVVGKVAESLESIVDTNTSSPEVTNAFIGLLTNLMNFEAESLQTTSSNKIISLLEQQISLVQQNQGNFTEVQDKLAVVAVKLDPQLADFITFFHEPGEEGGSVTDEKSNSTDSTVPVSFFLYSDSSLFFQTVNQSMDGAAHNSRLRSSVASQVIGATLRVLLSRIFQQNMLLLHRFRTLHP</sequence>
<keyword evidence="1" id="KW-0675">Receptor</keyword>
<comment type="caution">
    <text evidence="1">The sequence shown here is derived from an EMBL/GenBank/DDBJ whole genome shotgun (WGS) entry which is preliminary data.</text>
</comment>
<feature type="non-terminal residue" evidence="1">
    <location>
        <position position="1"/>
    </location>
</feature>
<dbReference type="PANTHER" id="PTHR47767">
    <property type="entry name" value="ADHESION G PROTEIN-COUPLED RECEPTOR G7"/>
    <property type="match status" value="1"/>
</dbReference>
<feature type="non-terminal residue" evidence="1">
    <location>
        <position position="246"/>
    </location>
</feature>
<organism evidence="1 2">
    <name type="scientific">Stichopus japonicus</name>
    <name type="common">Sea cucumber</name>
    <dbReference type="NCBI Taxonomy" id="307972"/>
    <lineage>
        <taxon>Eukaryota</taxon>
        <taxon>Metazoa</taxon>
        <taxon>Echinodermata</taxon>
        <taxon>Eleutherozoa</taxon>
        <taxon>Echinozoa</taxon>
        <taxon>Holothuroidea</taxon>
        <taxon>Aspidochirotacea</taxon>
        <taxon>Aspidochirotida</taxon>
        <taxon>Stichopodidae</taxon>
        <taxon>Apostichopus</taxon>
    </lineage>
</organism>
<dbReference type="InterPro" id="IPR053066">
    <property type="entry name" value="ADGR_G7"/>
</dbReference>
<dbReference type="InterPro" id="IPR046338">
    <property type="entry name" value="GAIN_dom_sf"/>
</dbReference>
<accession>A0A2G8JR03</accession>
<keyword evidence="2" id="KW-1185">Reference proteome</keyword>
<proteinExistence type="predicted"/>
<dbReference type="Gene3D" id="2.60.220.50">
    <property type="match status" value="1"/>
</dbReference>
<gene>
    <name evidence="1" type="ORF">BSL78_24962</name>
</gene>
<protein>
    <submittedName>
        <fullName evidence="1">Putative G-protein coupled receptor</fullName>
    </submittedName>
</protein>
<dbReference type="EMBL" id="MRZV01001389">
    <property type="protein sequence ID" value="PIK38201.1"/>
    <property type="molecule type" value="Genomic_DNA"/>
</dbReference>
<evidence type="ECO:0000313" key="1">
    <source>
        <dbReference type="EMBL" id="PIK38201.1"/>
    </source>
</evidence>
<evidence type="ECO:0000313" key="2">
    <source>
        <dbReference type="Proteomes" id="UP000230750"/>
    </source>
</evidence>